<proteinExistence type="predicted"/>
<evidence type="ECO:0000313" key="1">
    <source>
        <dbReference type="EMBL" id="JAD70735.1"/>
    </source>
</evidence>
<reference evidence="1" key="1">
    <citation type="submission" date="2014-09" db="EMBL/GenBank/DDBJ databases">
        <authorList>
            <person name="Magalhaes I.L.F."/>
            <person name="Oliveira U."/>
            <person name="Santos F.R."/>
            <person name="Vidigal T.H.D.A."/>
            <person name="Brescovit A.D."/>
            <person name="Santos A.J."/>
        </authorList>
    </citation>
    <scope>NUCLEOTIDE SEQUENCE</scope>
    <source>
        <tissue evidence="1">Shoot tissue taken approximately 20 cm above the soil surface</tissue>
    </source>
</reference>
<organism evidence="1">
    <name type="scientific">Arundo donax</name>
    <name type="common">Giant reed</name>
    <name type="synonym">Donax arundinaceus</name>
    <dbReference type="NCBI Taxonomy" id="35708"/>
    <lineage>
        <taxon>Eukaryota</taxon>
        <taxon>Viridiplantae</taxon>
        <taxon>Streptophyta</taxon>
        <taxon>Embryophyta</taxon>
        <taxon>Tracheophyta</taxon>
        <taxon>Spermatophyta</taxon>
        <taxon>Magnoliopsida</taxon>
        <taxon>Liliopsida</taxon>
        <taxon>Poales</taxon>
        <taxon>Poaceae</taxon>
        <taxon>PACMAD clade</taxon>
        <taxon>Arundinoideae</taxon>
        <taxon>Arundineae</taxon>
        <taxon>Arundo</taxon>
    </lineage>
</organism>
<sequence length="79" mass="9321">MYLAFLFFFHKSISSYIFSHPLLVLGPSFTNTSECTLTSILMFFPVDYIAQYLCNFKFCVYNLVWVESTMCMYGIPLKW</sequence>
<protein>
    <submittedName>
        <fullName evidence="1">Uncharacterized protein</fullName>
    </submittedName>
</protein>
<dbReference type="AlphaFoldDB" id="A0A0A9CBG5"/>
<name>A0A0A9CBG5_ARUDO</name>
<dbReference type="EMBL" id="GBRH01227160">
    <property type="protein sequence ID" value="JAD70735.1"/>
    <property type="molecule type" value="Transcribed_RNA"/>
</dbReference>
<reference evidence="1" key="2">
    <citation type="journal article" date="2015" name="Data Brief">
        <title>Shoot transcriptome of the giant reed, Arundo donax.</title>
        <authorList>
            <person name="Barrero R.A."/>
            <person name="Guerrero F.D."/>
            <person name="Moolhuijzen P."/>
            <person name="Goolsby J.A."/>
            <person name="Tidwell J."/>
            <person name="Bellgard S.E."/>
            <person name="Bellgard M.I."/>
        </authorList>
    </citation>
    <scope>NUCLEOTIDE SEQUENCE</scope>
    <source>
        <tissue evidence="1">Shoot tissue taken approximately 20 cm above the soil surface</tissue>
    </source>
</reference>
<accession>A0A0A9CBG5</accession>